<dbReference type="Gene3D" id="3.90.930.1">
    <property type="match status" value="1"/>
</dbReference>
<dbReference type="SUPFAM" id="SSF82185">
    <property type="entry name" value="Histone H3 K4-specific methyltransferase SET7/9 N-terminal domain"/>
    <property type="match status" value="1"/>
</dbReference>
<organism evidence="1 2">
    <name type="scientific">Lacihabitans lacunae</name>
    <dbReference type="NCBI Taxonomy" id="1028214"/>
    <lineage>
        <taxon>Bacteria</taxon>
        <taxon>Pseudomonadati</taxon>
        <taxon>Bacteroidota</taxon>
        <taxon>Cytophagia</taxon>
        <taxon>Cytophagales</taxon>
        <taxon>Leadbetterellaceae</taxon>
        <taxon>Lacihabitans</taxon>
    </lineage>
</organism>
<name>A0ABV7YXC8_9BACT</name>
<gene>
    <name evidence="1" type="ORF">ACFOOI_09920</name>
</gene>
<dbReference type="RefSeq" id="WP_379837552.1">
    <property type="nucleotide sequence ID" value="NZ_JBHRYQ010000001.1"/>
</dbReference>
<comment type="caution">
    <text evidence="1">The sequence shown here is derived from an EMBL/GenBank/DDBJ whole genome shotgun (WGS) entry which is preliminary data.</text>
</comment>
<dbReference type="Proteomes" id="UP001595616">
    <property type="component" value="Unassembled WGS sequence"/>
</dbReference>
<dbReference type="EMBL" id="JBHRYQ010000001">
    <property type="protein sequence ID" value="MFC3810970.1"/>
    <property type="molecule type" value="Genomic_DNA"/>
</dbReference>
<proteinExistence type="predicted"/>
<sequence>MEQVSLLVDTSMIPNDTVLVSNKNLVLDNGVYFLNKVAFTGYIKELHENSSKIKSVGAYLNGKQEGETITYFLDGSLRDNRSYKEGRAYGRHIGNWENGNPKFDFVYINDKREGLQKQWYESGARYAFLTFKDDTEDGMQKAWRENGKPYINYEAKNGFRYGLQKAALCYTLRDGKLKTEQK</sequence>
<reference evidence="2" key="1">
    <citation type="journal article" date="2019" name="Int. J. Syst. Evol. Microbiol.">
        <title>The Global Catalogue of Microorganisms (GCM) 10K type strain sequencing project: providing services to taxonomists for standard genome sequencing and annotation.</title>
        <authorList>
            <consortium name="The Broad Institute Genomics Platform"/>
            <consortium name="The Broad Institute Genome Sequencing Center for Infectious Disease"/>
            <person name="Wu L."/>
            <person name="Ma J."/>
        </authorList>
    </citation>
    <scope>NUCLEOTIDE SEQUENCE [LARGE SCALE GENOMIC DNA]</scope>
    <source>
        <strain evidence="2">CECT 7956</strain>
    </source>
</reference>
<evidence type="ECO:0000313" key="2">
    <source>
        <dbReference type="Proteomes" id="UP001595616"/>
    </source>
</evidence>
<accession>A0ABV7YXC8</accession>
<evidence type="ECO:0000313" key="1">
    <source>
        <dbReference type="EMBL" id="MFC3810970.1"/>
    </source>
</evidence>
<keyword evidence="2" id="KW-1185">Reference proteome</keyword>
<protein>
    <submittedName>
        <fullName evidence="1">Toxin-antitoxin system YwqK family antitoxin</fullName>
    </submittedName>
</protein>